<dbReference type="Proteomes" id="UP001140091">
    <property type="component" value="Unassembled WGS sequence"/>
</dbReference>
<protein>
    <recommendedName>
        <fullName evidence="1">NmrA-like domain-containing protein</fullName>
    </recommendedName>
</protein>
<organism evidence="2 3">
    <name type="scientific">Candolleomyces eurysporus</name>
    <dbReference type="NCBI Taxonomy" id="2828524"/>
    <lineage>
        <taxon>Eukaryota</taxon>
        <taxon>Fungi</taxon>
        <taxon>Dikarya</taxon>
        <taxon>Basidiomycota</taxon>
        <taxon>Agaricomycotina</taxon>
        <taxon>Agaricomycetes</taxon>
        <taxon>Agaricomycetidae</taxon>
        <taxon>Agaricales</taxon>
        <taxon>Agaricineae</taxon>
        <taxon>Psathyrellaceae</taxon>
        <taxon>Candolleomyces</taxon>
    </lineage>
</organism>
<comment type="caution">
    <text evidence="2">The sequence shown here is derived from an EMBL/GenBank/DDBJ whole genome shotgun (WGS) entry which is preliminary data.</text>
</comment>
<dbReference type="SUPFAM" id="SSF51735">
    <property type="entry name" value="NAD(P)-binding Rossmann-fold domains"/>
    <property type="match status" value="1"/>
</dbReference>
<evidence type="ECO:0000313" key="3">
    <source>
        <dbReference type="Proteomes" id="UP001140091"/>
    </source>
</evidence>
<feature type="non-terminal residue" evidence="2">
    <location>
        <position position="353"/>
    </location>
</feature>
<accession>A0A9W8J553</accession>
<dbReference type="Gene3D" id="3.40.50.720">
    <property type="entry name" value="NAD(P)-binding Rossmann-like Domain"/>
    <property type="match status" value="1"/>
</dbReference>
<sequence length="353" mass="38669">MSSPQRQFFFLGATGYIGSQFLESAKRDADLYGKLKEFTLVALVRDPENAKSKQLQEVWPGVVLVKGTLDDLSLIEEQARNSALTFNAASADHEPSIKAIVTGLQKRSADHPSGPKPLYIHTSGLGILSDNSRGEKVPAESLVHYSDTKFKLEDFPPTNPHHSPDRIIHAAGAQKENPIRAVSVYPGAVYGMGEGITPDALLPRVFSSLYIHTGVAGTWGPGHNALCVIHIKDVGTAFVKIFKLALEGKAQDDYFITDDKAEPLVPKRFAEEIAKVLHAHDLLKDPEHKPFPEATINHLGELAWSVLGGNSRGIPDRLKAEGWEPTETTKLSLWDSLPQEVEHFAATYKASRT</sequence>
<proteinExistence type="predicted"/>
<dbReference type="InterPro" id="IPR008030">
    <property type="entry name" value="NmrA-like"/>
</dbReference>
<dbReference type="OrthoDB" id="2130169at2759"/>
<evidence type="ECO:0000313" key="2">
    <source>
        <dbReference type="EMBL" id="KAJ2929336.1"/>
    </source>
</evidence>
<dbReference type="GO" id="GO:0005737">
    <property type="term" value="C:cytoplasm"/>
    <property type="evidence" value="ECO:0007669"/>
    <property type="project" value="TreeGrafter"/>
</dbReference>
<dbReference type="AlphaFoldDB" id="A0A9W8J553"/>
<reference evidence="2" key="1">
    <citation type="submission" date="2022-06" db="EMBL/GenBank/DDBJ databases">
        <title>Genome Sequence of Candolleomyces eurysporus.</title>
        <authorList>
            <person name="Buettner E."/>
        </authorList>
    </citation>
    <scope>NUCLEOTIDE SEQUENCE</scope>
    <source>
        <strain evidence="2">VTCC 930004</strain>
    </source>
</reference>
<dbReference type="Pfam" id="PF05368">
    <property type="entry name" value="NmrA"/>
    <property type="match status" value="1"/>
</dbReference>
<gene>
    <name evidence="2" type="ORF">H1R20_g7759</name>
</gene>
<keyword evidence="3" id="KW-1185">Reference proteome</keyword>
<name>A0A9W8J553_9AGAR</name>
<dbReference type="InterPro" id="IPR051783">
    <property type="entry name" value="NAD(P)-dependent_oxidoreduct"/>
</dbReference>
<dbReference type="InterPro" id="IPR036291">
    <property type="entry name" value="NAD(P)-bd_dom_sf"/>
</dbReference>
<dbReference type="PANTHER" id="PTHR48079:SF6">
    <property type="entry name" value="NAD(P)-BINDING DOMAIN-CONTAINING PROTEIN-RELATED"/>
    <property type="match status" value="1"/>
</dbReference>
<feature type="domain" description="NmrA-like" evidence="1">
    <location>
        <begin position="10"/>
        <end position="90"/>
    </location>
</feature>
<dbReference type="PANTHER" id="PTHR48079">
    <property type="entry name" value="PROTEIN YEEZ"/>
    <property type="match status" value="1"/>
</dbReference>
<dbReference type="EMBL" id="JANBPK010000879">
    <property type="protein sequence ID" value="KAJ2929336.1"/>
    <property type="molecule type" value="Genomic_DNA"/>
</dbReference>
<dbReference type="GO" id="GO:0004029">
    <property type="term" value="F:aldehyde dehydrogenase (NAD+) activity"/>
    <property type="evidence" value="ECO:0007669"/>
    <property type="project" value="TreeGrafter"/>
</dbReference>
<evidence type="ECO:0000259" key="1">
    <source>
        <dbReference type="Pfam" id="PF05368"/>
    </source>
</evidence>